<keyword evidence="5" id="KW-0732">Signal</keyword>
<dbReference type="GO" id="GO:0006788">
    <property type="term" value="P:heme oxidation"/>
    <property type="evidence" value="ECO:0007669"/>
    <property type="project" value="InterPro"/>
</dbReference>
<protein>
    <submittedName>
        <fullName evidence="6">Heme oxygenase 1</fullName>
        <ecNumber evidence="6">1.14.14.18</ecNumber>
    </submittedName>
</protein>
<evidence type="ECO:0000256" key="5">
    <source>
        <dbReference type="SAM" id="SignalP"/>
    </source>
</evidence>
<dbReference type="GO" id="GO:0046872">
    <property type="term" value="F:metal ion binding"/>
    <property type="evidence" value="ECO:0007669"/>
    <property type="project" value="UniProtKB-KW"/>
</dbReference>
<dbReference type="EMBL" id="BDSP01000050">
    <property type="protein sequence ID" value="GAX12304.1"/>
    <property type="molecule type" value="Genomic_DNA"/>
</dbReference>
<dbReference type="InterPro" id="IPR016951">
    <property type="entry name" value="Haem_Oase_decyc_pln"/>
</dbReference>
<dbReference type="InterPro" id="IPR016084">
    <property type="entry name" value="Haem_Oase-like_multi-hlx"/>
</dbReference>
<dbReference type="PANTHER" id="PTHR35703:SF2">
    <property type="entry name" value="HEME OXYGENASE 1, CHLOROPLASTIC-RELATED"/>
    <property type="match status" value="1"/>
</dbReference>
<sequence length="255" mass="28607">MNRTRSLTFFAAFAGALSSSMAFVPSTNSNRMQVMLLQSSPTPATTSFIENELRGAAMRLHTRQQAPKEGLAPAKKMEPYTPTRADYLQFLIDSQHVYKAFESVVNERPELEAFRNTGLERVAPLETDINFMCYEYGLTRTEVGQPGIRYAEMIRGIQSIPEFMCHYYNFYFAHTAGGRMIGKQMSALLLDKKTLEFYKWDGDLNQIKARVKDSIEDMAARWSETEKQECVEATAAAFQGGGGVNSHLSGGQSPH</sequence>
<evidence type="ECO:0000313" key="7">
    <source>
        <dbReference type="Proteomes" id="UP000198406"/>
    </source>
</evidence>
<dbReference type="PANTHER" id="PTHR35703">
    <property type="entry name" value="HEME OXYGENASE 1, CHLOROPLASTIC-RELATED"/>
    <property type="match status" value="1"/>
</dbReference>
<evidence type="ECO:0000256" key="2">
    <source>
        <dbReference type="ARBA" id="ARBA00022723"/>
    </source>
</evidence>
<organism evidence="6 7">
    <name type="scientific">Fistulifera solaris</name>
    <name type="common">Oleaginous diatom</name>
    <dbReference type="NCBI Taxonomy" id="1519565"/>
    <lineage>
        <taxon>Eukaryota</taxon>
        <taxon>Sar</taxon>
        <taxon>Stramenopiles</taxon>
        <taxon>Ochrophyta</taxon>
        <taxon>Bacillariophyta</taxon>
        <taxon>Bacillariophyceae</taxon>
        <taxon>Bacillariophycidae</taxon>
        <taxon>Naviculales</taxon>
        <taxon>Naviculaceae</taxon>
        <taxon>Fistulifera</taxon>
    </lineage>
</organism>
<accession>A0A1Z5JE73</accession>
<gene>
    <name evidence="6" type="ORF">FisN_1Hh236</name>
</gene>
<proteinExistence type="predicted"/>
<dbReference type="GO" id="GO:0004392">
    <property type="term" value="F:heme oxygenase (decyclizing) activity"/>
    <property type="evidence" value="ECO:0007669"/>
    <property type="project" value="UniProtKB-EC"/>
</dbReference>
<keyword evidence="4" id="KW-0408">Iron</keyword>
<evidence type="ECO:0000256" key="3">
    <source>
        <dbReference type="ARBA" id="ARBA00023002"/>
    </source>
</evidence>
<keyword evidence="7" id="KW-1185">Reference proteome</keyword>
<reference evidence="6 7" key="1">
    <citation type="journal article" date="2015" name="Plant Cell">
        <title>Oil accumulation by the oleaginous diatom Fistulifera solaris as revealed by the genome and transcriptome.</title>
        <authorList>
            <person name="Tanaka T."/>
            <person name="Maeda Y."/>
            <person name="Veluchamy A."/>
            <person name="Tanaka M."/>
            <person name="Abida H."/>
            <person name="Marechal E."/>
            <person name="Bowler C."/>
            <person name="Muto M."/>
            <person name="Sunaga Y."/>
            <person name="Tanaka M."/>
            <person name="Yoshino T."/>
            <person name="Taniguchi T."/>
            <person name="Fukuda Y."/>
            <person name="Nemoto M."/>
            <person name="Matsumoto M."/>
            <person name="Wong P.S."/>
            <person name="Aburatani S."/>
            <person name="Fujibuchi W."/>
        </authorList>
    </citation>
    <scope>NUCLEOTIDE SEQUENCE [LARGE SCALE GENOMIC DNA]</scope>
    <source>
        <strain evidence="6 7">JPCC DA0580</strain>
    </source>
</reference>
<keyword evidence="2" id="KW-0479">Metal-binding</keyword>
<comment type="caution">
    <text evidence="6">The sequence shown here is derived from an EMBL/GenBank/DDBJ whole genome shotgun (WGS) entry which is preliminary data.</text>
</comment>
<name>A0A1Z5JE73_FISSO</name>
<dbReference type="AlphaFoldDB" id="A0A1Z5JE73"/>
<dbReference type="Proteomes" id="UP000198406">
    <property type="component" value="Unassembled WGS sequence"/>
</dbReference>
<dbReference type="SUPFAM" id="SSF48613">
    <property type="entry name" value="Heme oxygenase-like"/>
    <property type="match status" value="1"/>
</dbReference>
<evidence type="ECO:0000313" key="6">
    <source>
        <dbReference type="EMBL" id="GAX12304.1"/>
    </source>
</evidence>
<evidence type="ECO:0000256" key="1">
    <source>
        <dbReference type="ARBA" id="ARBA00022617"/>
    </source>
</evidence>
<dbReference type="EC" id="1.14.14.18" evidence="6"/>
<evidence type="ECO:0000256" key="4">
    <source>
        <dbReference type="ARBA" id="ARBA00023004"/>
    </source>
</evidence>
<keyword evidence="3 6" id="KW-0560">Oxidoreductase</keyword>
<dbReference type="Gene3D" id="1.20.910.10">
    <property type="entry name" value="Heme oxygenase-like"/>
    <property type="match status" value="1"/>
</dbReference>
<feature type="signal peptide" evidence="5">
    <location>
        <begin position="1"/>
        <end position="22"/>
    </location>
</feature>
<feature type="chain" id="PRO_5012984059" evidence="5">
    <location>
        <begin position="23"/>
        <end position="255"/>
    </location>
</feature>
<dbReference type="OrthoDB" id="652091at2759"/>
<dbReference type="InterPro" id="IPR002051">
    <property type="entry name" value="Haem_Oase"/>
</dbReference>
<dbReference type="CDD" id="cd19165">
    <property type="entry name" value="HemeO"/>
    <property type="match status" value="1"/>
</dbReference>
<dbReference type="InParanoid" id="A0A1Z5JE73"/>
<keyword evidence="1" id="KW-0349">Heme</keyword>